<reference evidence="1" key="2">
    <citation type="journal article" date="2015" name="Data Brief">
        <title>Shoot transcriptome of the giant reed, Arundo donax.</title>
        <authorList>
            <person name="Barrero R.A."/>
            <person name="Guerrero F.D."/>
            <person name="Moolhuijzen P."/>
            <person name="Goolsby J.A."/>
            <person name="Tidwell J."/>
            <person name="Bellgard S.E."/>
            <person name="Bellgard M.I."/>
        </authorList>
    </citation>
    <scope>NUCLEOTIDE SEQUENCE</scope>
    <source>
        <tissue evidence="1">Shoot tissue taken approximately 20 cm above the soil surface</tissue>
    </source>
</reference>
<evidence type="ECO:0000313" key="1">
    <source>
        <dbReference type="EMBL" id="JAD70899.1"/>
    </source>
</evidence>
<proteinExistence type="predicted"/>
<dbReference type="AlphaFoldDB" id="A0A0A9C3L1"/>
<accession>A0A0A9C3L1</accession>
<name>A0A0A9C3L1_ARUDO</name>
<reference evidence="1" key="1">
    <citation type="submission" date="2014-09" db="EMBL/GenBank/DDBJ databases">
        <authorList>
            <person name="Magalhaes I.L.F."/>
            <person name="Oliveira U."/>
            <person name="Santos F.R."/>
            <person name="Vidigal T.H.D.A."/>
            <person name="Brescovit A.D."/>
            <person name="Santos A.J."/>
        </authorList>
    </citation>
    <scope>NUCLEOTIDE SEQUENCE</scope>
    <source>
        <tissue evidence="1">Shoot tissue taken approximately 20 cm above the soil surface</tissue>
    </source>
</reference>
<protein>
    <submittedName>
        <fullName evidence="1">Uncharacterized protein</fullName>
    </submittedName>
</protein>
<sequence length="62" mass="7256">MLTGFTLHFCCIEYRTVILSISTCLCRNSIWLAVDCMKIAEFRTPITTHILEHFNKVRSLYT</sequence>
<organism evidence="1">
    <name type="scientific">Arundo donax</name>
    <name type="common">Giant reed</name>
    <name type="synonym">Donax arundinaceus</name>
    <dbReference type="NCBI Taxonomy" id="35708"/>
    <lineage>
        <taxon>Eukaryota</taxon>
        <taxon>Viridiplantae</taxon>
        <taxon>Streptophyta</taxon>
        <taxon>Embryophyta</taxon>
        <taxon>Tracheophyta</taxon>
        <taxon>Spermatophyta</taxon>
        <taxon>Magnoliopsida</taxon>
        <taxon>Liliopsida</taxon>
        <taxon>Poales</taxon>
        <taxon>Poaceae</taxon>
        <taxon>PACMAD clade</taxon>
        <taxon>Arundinoideae</taxon>
        <taxon>Arundineae</taxon>
        <taxon>Arundo</taxon>
    </lineage>
</organism>
<dbReference type="EMBL" id="GBRH01226996">
    <property type="protein sequence ID" value="JAD70899.1"/>
    <property type="molecule type" value="Transcribed_RNA"/>
</dbReference>